<dbReference type="InterPro" id="IPR029044">
    <property type="entry name" value="Nucleotide-diphossugar_trans"/>
</dbReference>
<proteinExistence type="predicted"/>
<dbReference type="RefSeq" id="WP_090032609.1">
    <property type="nucleotide sequence ID" value="NZ_BONM01000008.1"/>
</dbReference>
<dbReference type="InterPro" id="IPR050834">
    <property type="entry name" value="Glycosyltransf_2"/>
</dbReference>
<protein>
    <submittedName>
        <fullName evidence="3">Glycosyltransferase involved in cell wall bisynthesis</fullName>
    </submittedName>
</protein>
<dbReference type="Pfam" id="PF00535">
    <property type="entry name" value="Glycos_transf_2"/>
    <property type="match status" value="1"/>
</dbReference>
<organism evidence="3 4">
    <name type="scientific">Cellulomonas marina</name>
    <dbReference type="NCBI Taxonomy" id="988821"/>
    <lineage>
        <taxon>Bacteria</taxon>
        <taxon>Bacillati</taxon>
        <taxon>Actinomycetota</taxon>
        <taxon>Actinomycetes</taxon>
        <taxon>Micrococcales</taxon>
        <taxon>Cellulomonadaceae</taxon>
        <taxon>Cellulomonas</taxon>
    </lineage>
</organism>
<dbReference type="PANTHER" id="PTHR43685">
    <property type="entry name" value="GLYCOSYLTRANSFERASE"/>
    <property type="match status" value="1"/>
</dbReference>
<dbReference type="EMBL" id="FOKA01000007">
    <property type="protein sequence ID" value="SFB11489.1"/>
    <property type="molecule type" value="Genomic_DNA"/>
</dbReference>
<dbReference type="OrthoDB" id="5243838at2"/>
<reference evidence="3 4" key="1">
    <citation type="submission" date="2016-10" db="EMBL/GenBank/DDBJ databases">
        <authorList>
            <person name="de Groot N.N."/>
        </authorList>
    </citation>
    <scope>NUCLEOTIDE SEQUENCE [LARGE SCALE GENOMIC DNA]</scope>
    <source>
        <strain evidence="3 4">CGMCC 4.6945</strain>
    </source>
</reference>
<evidence type="ECO:0000259" key="2">
    <source>
        <dbReference type="Pfam" id="PF00535"/>
    </source>
</evidence>
<dbReference type="GO" id="GO:0016740">
    <property type="term" value="F:transferase activity"/>
    <property type="evidence" value="ECO:0007669"/>
    <property type="project" value="UniProtKB-KW"/>
</dbReference>
<feature type="compositionally biased region" description="Pro residues" evidence="1">
    <location>
        <begin position="7"/>
        <end position="19"/>
    </location>
</feature>
<accession>A0A1I0YDM3</accession>
<evidence type="ECO:0000256" key="1">
    <source>
        <dbReference type="SAM" id="MobiDB-lite"/>
    </source>
</evidence>
<dbReference type="Gene3D" id="3.90.550.10">
    <property type="entry name" value="Spore Coat Polysaccharide Biosynthesis Protein SpsA, Chain A"/>
    <property type="match status" value="1"/>
</dbReference>
<gene>
    <name evidence="3" type="ORF">SAMN05421867_10795</name>
</gene>
<dbReference type="AlphaFoldDB" id="A0A1I0YDM3"/>
<evidence type="ECO:0000313" key="4">
    <source>
        <dbReference type="Proteomes" id="UP000199012"/>
    </source>
</evidence>
<sequence>MTAATPAGPPPGPSTPDTPAPLASVVIPVRNGAATLPAQLESLARQRTARSFEVVVADNGSTDGTADVVRSFEGRVPGLRLVDASGRAGANHARNVGTAAARGTQVLMCDADDETDEDWVEVMSAALDTADAVAGRVDRTRLNADVAALGLRVDGMSGLSTQHDFLPWPIGANAGYRRAAWEQVGGFDEDYVRGGTETEFFWRLQLAGFTLVDVPGSLVHYRMRPDVQKSVKQMYIWGRQAPMLYRDFRRHGMPWKPVRSLRYWLWVLSLAPRSVRDRTRRIELRRHAAYLAGRVVGSIKYRVLYL</sequence>
<dbReference type="InterPro" id="IPR001173">
    <property type="entry name" value="Glyco_trans_2-like"/>
</dbReference>
<dbReference type="Proteomes" id="UP000199012">
    <property type="component" value="Unassembled WGS sequence"/>
</dbReference>
<feature type="region of interest" description="Disordered" evidence="1">
    <location>
        <begin position="1"/>
        <end position="21"/>
    </location>
</feature>
<keyword evidence="3" id="KW-0808">Transferase</keyword>
<keyword evidence="4" id="KW-1185">Reference proteome</keyword>
<name>A0A1I0YDM3_9CELL</name>
<dbReference type="STRING" id="988821.SAMN05421867_10795"/>
<dbReference type="PANTHER" id="PTHR43685:SF2">
    <property type="entry name" value="GLYCOSYLTRANSFERASE 2-LIKE DOMAIN-CONTAINING PROTEIN"/>
    <property type="match status" value="1"/>
</dbReference>
<feature type="domain" description="Glycosyltransferase 2-like" evidence="2">
    <location>
        <begin position="24"/>
        <end position="183"/>
    </location>
</feature>
<evidence type="ECO:0000313" key="3">
    <source>
        <dbReference type="EMBL" id="SFB11489.1"/>
    </source>
</evidence>
<dbReference type="SUPFAM" id="SSF53448">
    <property type="entry name" value="Nucleotide-diphospho-sugar transferases"/>
    <property type="match status" value="1"/>
</dbReference>